<evidence type="ECO:0008006" key="3">
    <source>
        <dbReference type="Google" id="ProtNLM"/>
    </source>
</evidence>
<proteinExistence type="predicted"/>
<keyword evidence="2" id="KW-1185">Reference proteome</keyword>
<dbReference type="InterPro" id="IPR036388">
    <property type="entry name" value="WH-like_DNA-bd_sf"/>
</dbReference>
<dbReference type="STRING" id="393003.SAMN05660461_0756"/>
<evidence type="ECO:0000313" key="1">
    <source>
        <dbReference type="EMBL" id="SKC96764.1"/>
    </source>
</evidence>
<dbReference type="AlphaFoldDB" id="A0A1T5N8W3"/>
<dbReference type="Gene3D" id="1.10.10.10">
    <property type="entry name" value="Winged helix-like DNA-binding domain superfamily/Winged helix DNA-binding domain"/>
    <property type="match status" value="1"/>
</dbReference>
<evidence type="ECO:0000313" key="2">
    <source>
        <dbReference type="Proteomes" id="UP000190166"/>
    </source>
</evidence>
<organism evidence="1 2">
    <name type="scientific">Chitinophaga ginsengisegetis</name>
    <dbReference type="NCBI Taxonomy" id="393003"/>
    <lineage>
        <taxon>Bacteria</taxon>
        <taxon>Pseudomonadati</taxon>
        <taxon>Bacteroidota</taxon>
        <taxon>Chitinophagia</taxon>
        <taxon>Chitinophagales</taxon>
        <taxon>Chitinophagaceae</taxon>
        <taxon>Chitinophaga</taxon>
    </lineage>
</organism>
<sequence length="141" mass="16617">MQSEIDQKLPIGWYLKEADSLITHYTNIAFESFGINRFHWQVLKNIDKHGKISKELFYHQVNRFLTETELEEVLATLLNRNWIQHTDDLYSFTDTGKQEYAAIEALQMQNREKVMEGITTEEYLTAINFLEKMIKNLGGKI</sequence>
<name>A0A1T5N8W3_9BACT</name>
<accession>A0A1T5N8W3</accession>
<dbReference type="EMBL" id="FUZZ01000001">
    <property type="protein sequence ID" value="SKC96764.1"/>
    <property type="molecule type" value="Genomic_DNA"/>
</dbReference>
<dbReference type="SUPFAM" id="SSF46785">
    <property type="entry name" value="Winged helix' DNA-binding domain"/>
    <property type="match status" value="1"/>
</dbReference>
<reference evidence="1 2" key="1">
    <citation type="submission" date="2017-02" db="EMBL/GenBank/DDBJ databases">
        <authorList>
            <person name="Peterson S.W."/>
        </authorList>
    </citation>
    <scope>NUCLEOTIDE SEQUENCE [LARGE SCALE GENOMIC DNA]</scope>
    <source>
        <strain evidence="1 2">DSM 18108</strain>
    </source>
</reference>
<gene>
    <name evidence="1" type="ORF">SAMN05660461_0756</name>
</gene>
<protein>
    <recommendedName>
        <fullName evidence="3">DNA-binding transcriptional regulator, MarR family</fullName>
    </recommendedName>
</protein>
<dbReference type="InterPro" id="IPR036390">
    <property type="entry name" value="WH_DNA-bd_sf"/>
</dbReference>
<dbReference type="Proteomes" id="UP000190166">
    <property type="component" value="Unassembled WGS sequence"/>
</dbReference>
<dbReference type="RefSeq" id="WP_079468068.1">
    <property type="nucleotide sequence ID" value="NZ_FUZZ01000001.1"/>
</dbReference>